<dbReference type="InterPro" id="IPR029063">
    <property type="entry name" value="SAM-dependent_MTases_sf"/>
</dbReference>
<dbReference type="EMBL" id="CP015583">
    <property type="protein sequence ID" value="APT57462.1"/>
    <property type="molecule type" value="Genomic_DNA"/>
</dbReference>
<dbReference type="InterPro" id="IPR041698">
    <property type="entry name" value="Methyltransf_25"/>
</dbReference>
<organism evidence="4 5">
    <name type="scientific">Roseomonas gilardii</name>
    <dbReference type="NCBI Taxonomy" id="257708"/>
    <lineage>
        <taxon>Bacteria</taxon>
        <taxon>Pseudomonadati</taxon>
        <taxon>Pseudomonadota</taxon>
        <taxon>Alphaproteobacteria</taxon>
        <taxon>Acetobacterales</taxon>
        <taxon>Roseomonadaceae</taxon>
        <taxon>Roseomonas</taxon>
    </lineage>
</organism>
<keyword evidence="1" id="KW-0808">Transferase</keyword>
<dbReference type="Pfam" id="PF13649">
    <property type="entry name" value="Methyltransf_25"/>
    <property type="match status" value="1"/>
</dbReference>
<evidence type="ECO:0000259" key="3">
    <source>
        <dbReference type="Pfam" id="PF13649"/>
    </source>
</evidence>
<dbReference type="Proteomes" id="UP000185494">
    <property type="component" value="Chromosome 1"/>
</dbReference>
<dbReference type="Gene3D" id="3.40.50.150">
    <property type="entry name" value="Vaccinia Virus protein VP39"/>
    <property type="match status" value="1"/>
</dbReference>
<gene>
    <name evidence="4" type="ORF">RGI145_10500</name>
</gene>
<evidence type="ECO:0000313" key="4">
    <source>
        <dbReference type="EMBL" id="APT57462.1"/>
    </source>
</evidence>
<dbReference type="RefSeq" id="WP_075798301.1">
    <property type="nucleotide sequence ID" value="NZ_CP015583.1"/>
</dbReference>
<protein>
    <recommendedName>
        <fullName evidence="3">Methyltransferase domain-containing protein</fullName>
    </recommendedName>
</protein>
<evidence type="ECO:0000256" key="2">
    <source>
        <dbReference type="SAM" id="MobiDB-lite"/>
    </source>
</evidence>
<reference evidence="4 5" key="1">
    <citation type="submission" date="2016-05" db="EMBL/GenBank/DDBJ databases">
        <title>Complete Genome and Methylome Analysis of Psychrotrophic Bacterial Isolates from Antarctic Lake Untersee.</title>
        <authorList>
            <person name="Fomenkov A."/>
            <person name="Akimov V.N."/>
            <person name="Vasilyeva L.V."/>
            <person name="Andersen D."/>
            <person name="Vincze T."/>
            <person name="Roberts R.J."/>
        </authorList>
    </citation>
    <scope>NUCLEOTIDE SEQUENCE [LARGE SCALE GENOMIC DNA]</scope>
    <source>
        <strain evidence="4 5">U14-5</strain>
    </source>
</reference>
<sequence length="376" mass="41635">MLADRQPREDGKSAEGRDTAPAEGDTLVALAPRRARAEVTAEDVRAAYRLILGREPHPDERAAMPARAAATPDLATLRQEFLGSDEFRAKLDGLGLAITPPPPFAPLDAPLQEIEAEAPPEELARLLERLAACWTALGEEAPHWSVLPLPQHRPENLEAHREGFYQTGLFDLGLILSIFRRAGLATADLPVMLEYGCGVGRVTGQVAPWFREVIACDISRPHLDVATARMEEAGIGNVRFHPVTAENLVPARAYDLFYSRLTLWHDPPPVVAAVLDQAFAALRNGGMAIFSVPGWAEGYRFSTEEYLAREPVAEREFHVFPQRAVFALANRHGCVPVELREDTGLLDLPTGRWTSFLYAFRKIGQPRRPQPRIRRG</sequence>
<evidence type="ECO:0000256" key="1">
    <source>
        <dbReference type="ARBA" id="ARBA00022679"/>
    </source>
</evidence>
<dbReference type="SUPFAM" id="SSF53335">
    <property type="entry name" value="S-adenosyl-L-methionine-dependent methyltransferases"/>
    <property type="match status" value="1"/>
</dbReference>
<dbReference type="KEGG" id="rgi:RGI145_10500"/>
<dbReference type="STRING" id="257708.RGI145_10500"/>
<name>A0A1L7AFC9_9PROT</name>
<dbReference type="PANTHER" id="PTHR43861">
    <property type="entry name" value="TRANS-ACONITATE 2-METHYLTRANSFERASE-RELATED"/>
    <property type="match status" value="1"/>
</dbReference>
<dbReference type="eggNOG" id="COG0500">
    <property type="taxonomic scope" value="Bacteria"/>
</dbReference>
<dbReference type="AlphaFoldDB" id="A0A1L7AFC9"/>
<dbReference type="CDD" id="cd02440">
    <property type="entry name" value="AdoMet_MTases"/>
    <property type="match status" value="1"/>
</dbReference>
<accession>A0A1L7AFC9</accession>
<feature type="domain" description="Methyltransferase" evidence="3">
    <location>
        <begin position="193"/>
        <end position="286"/>
    </location>
</feature>
<proteinExistence type="predicted"/>
<dbReference type="GO" id="GO:0016740">
    <property type="term" value="F:transferase activity"/>
    <property type="evidence" value="ECO:0007669"/>
    <property type="project" value="UniProtKB-KW"/>
</dbReference>
<evidence type="ECO:0000313" key="5">
    <source>
        <dbReference type="Proteomes" id="UP000185494"/>
    </source>
</evidence>
<dbReference type="PANTHER" id="PTHR43861:SF3">
    <property type="entry name" value="PUTATIVE (AFU_ORTHOLOGUE AFUA_2G14390)-RELATED"/>
    <property type="match status" value="1"/>
</dbReference>
<feature type="region of interest" description="Disordered" evidence="2">
    <location>
        <begin position="1"/>
        <end position="26"/>
    </location>
</feature>
<feature type="compositionally biased region" description="Basic and acidic residues" evidence="2">
    <location>
        <begin position="1"/>
        <end position="20"/>
    </location>
</feature>